<dbReference type="PROSITE" id="PS51299">
    <property type="entry name" value="HTH_APSES"/>
    <property type="match status" value="1"/>
</dbReference>
<name>A0A163IVZ9_ABSGL</name>
<evidence type="ECO:0000259" key="2">
    <source>
        <dbReference type="PROSITE" id="PS51299"/>
    </source>
</evidence>
<dbReference type="OrthoDB" id="5562739at2759"/>
<protein>
    <recommendedName>
        <fullName evidence="2">HTH APSES-type domain-containing protein</fullName>
    </recommendedName>
</protein>
<dbReference type="GO" id="GO:0030907">
    <property type="term" value="C:MBF transcription complex"/>
    <property type="evidence" value="ECO:0007669"/>
    <property type="project" value="TreeGrafter"/>
</dbReference>
<feature type="compositionally biased region" description="Low complexity" evidence="1">
    <location>
        <begin position="354"/>
        <end position="369"/>
    </location>
</feature>
<dbReference type="InParanoid" id="A0A163IVZ9"/>
<dbReference type="InterPro" id="IPR003163">
    <property type="entry name" value="Tscrpt_reg_HTH_APSES-type"/>
</dbReference>
<dbReference type="Proteomes" id="UP000078561">
    <property type="component" value="Unassembled WGS sequence"/>
</dbReference>
<dbReference type="OMA" id="QEFRICW"/>
<feature type="region of interest" description="Disordered" evidence="1">
    <location>
        <begin position="247"/>
        <end position="310"/>
    </location>
</feature>
<feature type="region of interest" description="Disordered" evidence="1">
    <location>
        <begin position="350"/>
        <end position="369"/>
    </location>
</feature>
<dbReference type="SUPFAM" id="SSF54616">
    <property type="entry name" value="DNA-binding domain of Mlu1-box binding protein MBP1"/>
    <property type="match status" value="1"/>
</dbReference>
<dbReference type="AlphaFoldDB" id="A0A163IVZ9"/>
<proteinExistence type="predicted"/>
<feature type="compositionally biased region" description="Polar residues" evidence="1">
    <location>
        <begin position="300"/>
        <end position="310"/>
    </location>
</feature>
<evidence type="ECO:0000313" key="3">
    <source>
        <dbReference type="EMBL" id="SAL95664.1"/>
    </source>
</evidence>
<evidence type="ECO:0000256" key="1">
    <source>
        <dbReference type="SAM" id="MobiDB-lite"/>
    </source>
</evidence>
<feature type="domain" description="HTH APSES-type" evidence="2">
    <location>
        <begin position="52"/>
        <end position="162"/>
    </location>
</feature>
<accession>A0A163IVZ9</accession>
<dbReference type="GO" id="GO:0003677">
    <property type="term" value="F:DNA binding"/>
    <property type="evidence" value="ECO:0007669"/>
    <property type="project" value="InterPro"/>
</dbReference>
<feature type="region of interest" description="Disordered" evidence="1">
    <location>
        <begin position="1"/>
        <end position="25"/>
    </location>
</feature>
<dbReference type="InterPro" id="IPR051642">
    <property type="entry name" value="SWI6-like"/>
</dbReference>
<feature type="compositionally biased region" description="Low complexity" evidence="1">
    <location>
        <begin position="247"/>
        <end position="260"/>
    </location>
</feature>
<dbReference type="PANTHER" id="PTHR43828">
    <property type="entry name" value="ASPARAGINASE"/>
    <property type="match status" value="1"/>
</dbReference>
<dbReference type="STRING" id="4829.A0A163IVZ9"/>
<keyword evidence="4" id="KW-1185">Reference proteome</keyword>
<organism evidence="3">
    <name type="scientific">Absidia glauca</name>
    <name type="common">Pin mould</name>
    <dbReference type="NCBI Taxonomy" id="4829"/>
    <lineage>
        <taxon>Eukaryota</taxon>
        <taxon>Fungi</taxon>
        <taxon>Fungi incertae sedis</taxon>
        <taxon>Mucoromycota</taxon>
        <taxon>Mucoromycotina</taxon>
        <taxon>Mucoromycetes</taxon>
        <taxon>Mucorales</taxon>
        <taxon>Cunninghamellaceae</taxon>
        <taxon>Absidia</taxon>
    </lineage>
</organism>
<feature type="compositionally biased region" description="Low complexity" evidence="1">
    <location>
        <begin position="15"/>
        <end position="25"/>
    </location>
</feature>
<dbReference type="GO" id="GO:0000981">
    <property type="term" value="F:DNA-binding transcription factor activity, RNA polymerase II-specific"/>
    <property type="evidence" value="ECO:0007669"/>
    <property type="project" value="UniProtKB-ARBA"/>
</dbReference>
<dbReference type="PANTHER" id="PTHR43828:SF5">
    <property type="entry name" value="TRANSCRIPTIONAL REPRESSOR XBP1"/>
    <property type="match status" value="1"/>
</dbReference>
<dbReference type="Gene3D" id="3.10.260.10">
    <property type="entry name" value="Transcription regulator HTH, APSES-type DNA-binding domain"/>
    <property type="match status" value="1"/>
</dbReference>
<evidence type="ECO:0000313" key="4">
    <source>
        <dbReference type="Proteomes" id="UP000078561"/>
    </source>
</evidence>
<sequence length="425" mass="46837">MEGAPTQYESKESCTTATTTTTASNTTIDNDCPRFRPFATLPTMKLKVRKAKYSTSLDPRGYIPVYEYIINNQPIMWDRETGYVHFTGIWKALGNSKSDIVKMVDSNPELKVKKIRGGFLKIQGTWIPYEFAAILCRRTSWYIRKELTAIFGPRFSNEALDPSHAEYGCLLLNPKNASMARGANSRRGSGYTTMRQVRQQQHHHPYLNNKVAAAATNHSRSLNLGSGADGVSSMSLSRLLNTDMSSYPLLDESSSSSPISDYDEDDTASRNGAGGLFTESPHTTPSPTFRGAASFPWPPSSSQKESFPPTSFAPMTSSYSYDAKDYVSVCSSSSSTGSCPVPRITPVQWNDLKTPPLSSSPSNSNGTQPSIAALNQDIIDTISATILLQRLSQDDGKRPFRPMPGHTIPSRVVVGDQEYRIHWDN</sequence>
<dbReference type="EMBL" id="LT550462">
    <property type="protein sequence ID" value="SAL95664.1"/>
    <property type="molecule type" value="Genomic_DNA"/>
</dbReference>
<reference evidence="3" key="1">
    <citation type="submission" date="2016-04" db="EMBL/GenBank/DDBJ databases">
        <authorList>
            <person name="Evans L.H."/>
            <person name="Alamgir A."/>
            <person name="Owens N."/>
            <person name="Weber N.D."/>
            <person name="Virtaneva K."/>
            <person name="Barbian K."/>
            <person name="Babar A."/>
            <person name="Rosenke K."/>
        </authorList>
    </citation>
    <scope>NUCLEOTIDE SEQUENCE [LARGE SCALE GENOMIC DNA]</scope>
    <source>
        <strain evidence="3">CBS 101.48</strain>
    </source>
</reference>
<dbReference type="InterPro" id="IPR036887">
    <property type="entry name" value="HTH_APSES_sf"/>
</dbReference>
<gene>
    <name evidence="3" type="primary">ABSGL_01005.1 scaffold 1160</name>
</gene>
<dbReference type="GO" id="GO:0033309">
    <property type="term" value="C:SBF transcription complex"/>
    <property type="evidence" value="ECO:0007669"/>
    <property type="project" value="TreeGrafter"/>
</dbReference>